<feature type="transmembrane region" description="Helical" evidence="1">
    <location>
        <begin position="250"/>
        <end position="269"/>
    </location>
</feature>
<feature type="transmembrane region" description="Helical" evidence="1">
    <location>
        <begin position="224"/>
        <end position="244"/>
    </location>
</feature>
<dbReference type="GO" id="GO:0016020">
    <property type="term" value="C:membrane"/>
    <property type="evidence" value="ECO:0007669"/>
    <property type="project" value="InterPro"/>
</dbReference>
<sequence>MRFAGEFAAFGTAVCWSAGSNFFAAAGRRLGSVVLNRLRITVACVFLATALLATRGAPWPLWASGEQVALLAVSGWIGFVFGDTWYFRSLVILGPGRAALLASFAPLFTALIAWPALGERLGPLAWLGMALTLGGVAWVMTGRHDAPAHPEGSVATGIAAGVLGALGQAGGYVLSKTALRTGIDPLSATVVRIVSAAAAIWLLAVLERDVRRTVEGLADRRGAAFMVAGAFCGPFLGVTLSLAALRYIEAGVAASITAFYPILTMLIAARFHGERLTWRVLAGALVAVAGVVVLFLR</sequence>
<dbReference type="SUPFAM" id="SSF103481">
    <property type="entry name" value="Multidrug resistance efflux transporter EmrE"/>
    <property type="match status" value="2"/>
</dbReference>
<comment type="caution">
    <text evidence="3">The sequence shown here is derived from an EMBL/GenBank/DDBJ whole genome shotgun (WGS) entry which is preliminary data.</text>
</comment>
<dbReference type="EMBL" id="DSQF01000004">
    <property type="protein sequence ID" value="HGZ42339.1"/>
    <property type="molecule type" value="Genomic_DNA"/>
</dbReference>
<name>A0A832I0B0_UNCEI</name>
<dbReference type="PANTHER" id="PTHR22911:SF137">
    <property type="entry name" value="SOLUTE CARRIER FAMILY 35 MEMBER G2-RELATED"/>
    <property type="match status" value="1"/>
</dbReference>
<feature type="transmembrane region" description="Helical" evidence="1">
    <location>
        <begin position="6"/>
        <end position="26"/>
    </location>
</feature>
<feature type="transmembrane region" description="Helical" evidence="1">
    <location>
        <begin position="276"/>
        <end position="296"/>
    </location>
</feature>
<feature type="transmembrane region" description="Helical" evidence="1">
    <location>
        <begin position="68"/>
        <end position="86"/>
    </location>
</feature>
<dbReference type="InterPro" id="IPR037185">
    <property type="entry name" value="EmrE-like"/>
</dbReference>
<feature type="transmembrane region" description="Helical" evidence="1">
    <location>
        <begin position="98"/>
        <end position="117"/>
    </location>
</feature>
<accession>A0A832I0B0</accession>
<proteinExistence type="predicted"/>
<feature type="transmembrane region" description="Helical" evidence="1">
    <location>
        <begin position="123"/>
        <end position="141"/>
    </location>
</feature>
<dbReference type="PANTHER" id="PTHR22911">
    <property type="entry name" value="ACYL-MALONYL CONDENSING ENZYME-RELATED"/>
    <property type="match status" value="1"/>
</dbReference>
<keyword evidence="1" id="KW-0472">Membrane</keyword>
<feature type="domain" description="EamA" evidence="2">
    <location>
        <begin position="5"/>
        <end position="140"/>
    </location>
</feature>
<evidence type="ECO:0000313" key="3">
    <source>
        <dbReference type="EMBL" id="HGZ42339.1"/>
    </source>
</evidence>
<reference evidence="3" key="1">
    <citation type="journal article" date="2020" name="mSystems">
        <title>Genome- and Community-Level Interaction Insights into Carbon Utilization and Element Cycling Functions of Hydrothermarchaeota in Hydrothermal Sediment.</title>
        <authorList>
            <person name="Zhou Z."/>
            <person name="Liu Y."/>
            <person name="Xu W."/>
            <person name="Pan J."/>
            <person name="Luo Z.H."/>
            <person name="Li M."/>
        </authorList>
    </citation>
    <scope>NUCLEOTIDE SEQUENCE [LARGE SCALE GENOMIC DNA]</scope>
    <source>
        <strain evidence="3">SpSt-381</strain>
    </source>
</reference>
<dbReference type="Pfam" id="PF00892">
    <property type="entry name" value="EamA"/>
    <property type="match status" value="2"/>
</dbReference>
<feature type="transmembrane region" description="Helical" evidence="1">
    <location>
        <begin position="186"/>
        <end position="204"/>
    </location>
</feature>
<feature type="transmembrane region" description="Helical" evidence="1">
    <location>
        <begin position="38"/>
        <end position="56"/>
    </location>
</feature>
<keyword evidence="1" id="KW-1133">Transmembrane helix</keyword>
<organism evidence="3">
    <name type="scientific">Eiseniibacteriota bacterium</name>
    <dbReference type="NCBI Taxonomy" id="2212470"/>
    <lineage>
        <taxon>Bacteria</taxon>
        <taxon>Candidatus Eiseniibacteriota</taxon>
    </lineage>
</organism>
<dbReference type="Gene3D" id="1.10.3730.20">
    <property type="match status" value="1"/>
</dbReference>
<evidence type="ECO:0000256" key="1">
    <source>
        <dbReference type="SAM" id="Phobius"/>
    </source>
</evidence>
<feature type="domain" description="EamA" evidence="2">
    <location>
        <begin position="156"/>
        <end position="295"/>
    </location>
</feature>
<dbReference type="InterPro" id="IPR000620">
    <property type="entry name" value="EamA_dom"/>
</dbReference>
<feature type="transmembrane region" description="Helical" evidence="1">
    <location>
        <begin position="153"/>
        <end position="174"/>
    </location>
</feature>
<keyword evidence="1" id="KW-0812">Transmembrane</keyword>
<dbReference type="AlphaFoldDB" id="A0A832I0B0"/>
<protein>
    <submittedName>
        <fullName evidence="3">DMT family transporter</fullName>
    </submittedName>
</protein>
<gene>
    <name evidence="3" type="ORF">ENR23_02750</name>
</gene>
<evidence type="ECO:0000259" key="2">
    <source>
        <dbReference type="Pfam" id="PF00892"/>
    </source>
</evidence>